<dbReference type="Gene3D" id="3.10.100.10">
    <property type="entry name" value="Mannose-Binding Protein A, subunit A"/>
    <property type="match status" value="1"/>
</dbReference>
<organism evidence="3 4">
    <name type="scientific">Plakobranchus ocellatus</name>
    <dbReference type="NCBI Taxonomy" id="259542"/>
    <lineage>
        <taxon>Eukaryota</taxon>
        <taxon>Metazoa</taxon>
        <taxon>Spiralia</taxon>
        <taxon>Lophotrochozoa</taxon>
        <taxon>Mollusca</taxon>
        <taxon>Gastropoda</taxon>
        <taxon>Heterobranchia</taxon>
        <taxon>Euthyneura</taxon>
        <taxon>Panpulmonata</taxon>
        <taxon>Sacoglossa</taxon>
        <taxon>Placobranchoidea</taxon>
        <taxon>Plakobranchidae</taxon>
        <taxon>Plakobranchus</taxon>
    </lineage>
</organism>
<name>A0AAV4ACU1_9GAST</name>
<sequence>MSLLPILLLLGALVGPSFQELPSYTVSKLFQDSIYFLSKTDVPFNLENTNQLCKNIGGYLVEIDSVEEQFFVADFVEATTSSLVMTGETDAAKEGLFVHFNSQKPMPALKWKSGNPDNWGGNPGEDCMNINRYGINDLGCDRTLRYLCELKVVS</sequence>
<accession>A0AAV4ACU1</accession>
<dbReference type="SMART" id="SM00034">
    <property type="entry name" value="CLECT"/>
    <property type="match status" value="1"/>
</dbReference>
<dbReference type="AlphaFoldDB" id="A0AAV4ACU1"/>
<dbReference type="PROSITE" id="PS50041">
    <property type="entry name" value="C_TYPE_LECTIN_2"/>
    <property type="match status" value="1"/>
</dbReference>
<dbReference type="InterPro" id="IPR016186">
    <property type="entry name" value="C-type_lectin-like/link_sf"/>
</dbReference>
<dbReference type="EMBL" id="BLXT01003746">
    <property type="protein sequence ID" value="GFO05150.1"/>
    <property type="molecule type" value="Genomic_DNA"/>
</dbReference>
<protein>
    <submittedName>
        <fullName evidence="3">Collectin sub-family member 12</fullName>
    </submittedName>
</protein>
<evidence type="ECO:0000313" key="3">
    <source>
        <dbReference type="EMBL" id="GFO05150.1"/>
    </source>
</evidence>
<gene>
    <name evidence="3" type="ORF">PoB_003165500</name>
</gene>
<feature type="signal peptide" evidence="1">
    <location>
        <begin position="1"/>
        <end position="19"/>
    </location>
</feature>
<evidence type="ECO:0000256" key="1">
    <source>
        <dbReference type="SAM" id="SignalP"/>
    </source>
</evidence>
<comment type="caution">
    <text evidence="3">The sequence shown here is derived from an EMBL/GenBank/DDBJ whole genome shotgun (WGS) entry which is preliminary data.</text>
</comment>
<evidence type="ECO:0000259" key="2">
    <source>
        <dbReference type="PROSITE" id="PS50041"/>
    </source>
</evidence>
<keyword evidence="4" id="KW-1185">Reference proteome</keyword>
<dbReference type="InterPro" id="IPR001304">
    <property type="entry name" value="C-type_lectin-like"/>
</dbReference>
<reference evidence="3 4" key="1">
    <citation type="journal article" date="2021" name="Elife">
        <title>Chloroplast acquisition without the gene transfer in kleptoplastic sea slugs, Plakobranchus ocellatus.</title>
        <authorList>
            <person name="Maeda T."/>
            <person name="Takahashi S."/>
            <person name="Yoshida T."/>
            <person name="Shimamura S."/>
            <person name="Takaki Y."/>
            <person name="Nagai Y."/>
            <person name="Toyoda A."/>
            <person name="Suzuki Y."/>
            <person name="Arimoto A."/>
            <person name="Ishii H."/>
            <person name="Satoh N."/>
            <person name="Nishiyama T."/>
            <person name="Hasebe M."/>
            <person name="Maruyama T."/>
            <person name="Minagawa J."/>
            <person name="Obokata J."/>
            <person name="Shigenobu S."/>
        </authorList>
    </citation>
    <scope>NUCLEOTIDE SEQUENCE [LARGE SCALE GENOMIC DNA]</scope>
</reference>
<dbReference type="SUPFAM" id="SSF56436">
    <property type="entry name" value="C-type lectin-like"/>
    <property type="match status" value="1"/>
</dbReference>
<proteinExistence type="predicted"/>
<keyword evidence="1" id="KW-0732">Signal</keyword>
<feature type="domain" description="C-type lectin" evidence="2">
    <location>
        <begin position="30"/>
        <end position="149"/>
    </location>
</feature>
<feature type="chain" id="PRO_5043618494" evidence="1">
    <location>
        <begin position="20"/>
        <end position="154"/>
    </location>
</feature>
<dbReference type="InterPro" id="IPR016187">
    <property type="entry name" value="CTDL_fold"/>
</dbReference>
<dbReference type="Proteomes" id="UP000735302">
    <property type="component" value="Unassembled WGS sequence"/>
</dbReference>
<dbReference type="Pfam" id="PF00059">
    <property type="entry name" value="Lectin_C"/>
    <property type="match status" value="1"/>
</dbReference>
<evidence type="ECO:0000313" key="4">
    <source>
        <dbReference type="Proteomes" id="UP000735302"/>
    </source>
</evidence>